<sequence length="177" mass="20299">MVSMISMTKGDQDQLGAKDEATEQYHHYTRSEEHSTDQETGDRAVHLDGSGMSDTSRILETTLSDTSTEARARERELRERAEVQVPATQAAQVTVRLEDEVHDIRDDVRRLATRFDGLEERMDESDRRIDERFDTIKEWTEGMKEWTVGVAGTLQTILEKLSDIDSRVGRVERKLTD</sequence>
<keyword evidence="3" id="KW-1185">Reference proteome</keyword>
<proteinExistence type="predicted"/>
<dbReference type="AlphaFoldDB" id="A0A317SLY7"/>
<reference evidence="2 3" key="1">
    <citation type="submission" date="2018-03" db="EMBL/GenBank/DDBJ databases">
        <title>Genomes of Pezizomycetes fungi and the evolution of truffles.</title>
        <authorList>
            <person name="Murat C."/>
            <person name="Payen T."/>
            <person name="Noel B."/>
            <person name="Kuo A."/>
            <person name="Martin F.M."/>
        </authorList>
    </citation>
    <scope>NUCLEOTIDE SEQUENCE [LARGE SCALE GENOMIC DNA]</scope>
    <source>
        <strain evidence="2">091103-1</strain>
    </source>
</reference>
<feature type="compositionally biased region" description="Basic and acidic residues" evidence="1">
    <location>
        <begin position="10"/>
        <end position="42"/>
    </location>
</feature>
<accession>A0A317SLY7</accession>
<dbReference type="OrthoDB" id="4777467at2759"/>
<feature type="region of interest" description="Disordered" evidence="1">
    <location>
        <begin position="1"/>
        <end position="42"/>
    </location>
</feature>
<protein>
    <submittedName>
        <fullName evidence="2">Uncharacterized protein</fullName>
    </submittedName>
</protein>
<evidence type="ECO:0000313" key="3">
    <source>
        <dbReference type="Proteomes" id="UP000246991"/>
    </source>
</evidence>
<comment type="caution">
    <text evidence="2">The sequence shown here is derived from an EMBL/GenBank/DDBJ whole genome shotgun (WGS) entry which is preliminary data.</text>
</comment>
<evidence type="ECO:0000256" key="1">
    <source>
        <dbReference type="SAM" id="MobiDB-lite"/>
    </source>
</evidence>
<organism evidence="2 3">
    <name type="scientific">Tuber magnatum</name>
    <name type="common">white Piedmont truffle</name>
    <dbReference type="NCBI Taxonomy" id="42249"/>
    <lineage>
        <taxon>Eukaryota</taxon>
        <taxon>Fungi</taxon>
        <taxon>Dikarya</taxon>
        <taxon>Ascomycota</taxon>
        <taxon>Pezizomycotina</taxon>
        <taxon>Pezizomycetes</taxon>
        <taxon>Pezizales</taxon>
        <taxon>Tuberaceae</taxon>
        <taxon>Tuber</taxon>
    </lineage>
</organism>
<name>A0A317SLY7_9PEZI</name>
<dbReference type="EMBL" id="PYWC01000064">
    <property type="protein sequence ID" value="PWW74211.1"/>
    <property type="molecule type" value="Genomic_DNA"/>
</dbReference>
<dbReference type="Proteomes" id="UP000246991">
    <property type="component" value="Unassembled WGS sequence"/>
</dbReference>
<evidence type="ECO:0000313" key="2">
    <source>
        <dbReference type="EMBL" id="PWW74211.1"/>
    </source>
</evidence>
<gene>
    <name evidence="2" type="ORF">C7212DRAFT_365174</name>
</gene>